<evidence type="ECO:0000256" key="3">
    <source>
        <dbReference type="ARBA" id="ARBA00011255"/>
    </source>
</evidence>
<dbReference type="InterPro" id="IPR019823">
    <property type="entry name" value="Mechanosensitive_channel_CS"/>
</dbReference>
<comment type="subunit">
    <text evidence="3 11">Homopentamer.</text>
</comment>
<dbReference type="GO" id="GO:0005886">
    <property type="term" value="C:plasma membrane"/>
    <property type="evidence" value="ECO:0007669"/>
    <property type="project" value="UniProtKB-SubCell"/>
</dbReference>
<dbReference type="EMBL" id="QANS01000003">
    <property type="protein sequence ID" value="PTU31453.1"/>
    <property type="molecule type" value="Genomic_DNA"/>
</dbReference>
<dbReference type="InterPro" id="IPR036019">
    <property type="entry name" value="MscL_channel"/>
</dbReference>
<dbReference type="RefSeq" id="WP_107939996.1">
    <property type="nucleotide sequence ID" value="NZ_QANS01000003.1"/>
</dbReference>
<comment type="subcellular location">
    <subcellularLocation>
        <location evidence="11">Cell inner membrane</location>
        <topology evidence="11">Multi-pass membrane protein</topology>
    </subcellularLocation>
    <subcellularLocation>
        <location evidence="1">Cell membrane</location>
        <topology evidence="1">Multi-pass membrane protein</topology>
    </subcellularLocation>
</comment>
<dbReference type="PRINTS" id="PR01264">
    <property type="entry name" value="MECHCHANNEL"/>
</dbReference>
<evidence type="ECO:0000256" key="9">
    <source>
        <dbReference type="ARBA" id="ARBA00023136"/>
    </source>
</evidence>
<keyword evidence="9 11" id="KW-0472">Membrane</keyword>
<keyword evidence="6 11" id="KW-0812">Transmembrane</keyword>
<comment type="similarity">
    <text evidence="2 11">Belongs to the MscL family.</text>
</comment>
<keyword evidence="7 11" id="KW-1133">Transmembrane helix</keyword>
<dbReference type="Pfam" id="PF01741">
    <property type="entry name" value="MscL"/>
    <property type="match status" value="1"/>
</dbReference>
<dbReference type="Gene3D" id="1.10.1200.120">
    <property type="entry name" value="Large-conductance mechanosensitive channel, MscL, domain 1"/>
    <property type="match status" value="1"/>
</dbReference>
<dbReference type="AlphaFoldDB" id="A0A2T5MFV0"/>
<evidence type="ECO:0000256" key="6">
    <source>
        <dbReference type="ARBA" id="ARBA00022692"/>
    </source>
</evidence>
<evidence type="ECO:0000256" key="10">
    <source>
        <dbReference type="ARBA" id="ARBA00023303"/>
    </source>
</evidence>
<dbReference type="HAMAP" id="MF_00115">
    <property type="entry name" value="MscL"/>
    <property type="match status" value="1"/>
</dbReference>
<keyword evidence="10 11" id="KW-0407">Ion channel</keyword>
<dbReference type="PANTHER" id="PTHR30266">
    <property type="entry name" value="MECHANOSENSITIVE CHANNEL MSCL"/>
    <property type="match status" value="1"/>
</dbReference>
<gene>
    <name evidence="11 12" type="primary">mscL</name>
    <name evidence="12" type="ORF">CJD38_08925</name>
</gene>
<dbReference type="NCBIfam" id="NF010557">
    <property type="entry name" value="PRK13952.1"/>
    <property type="match status" value="1"/>
</dbReference>
<evidence type="ECO:0000313" key="12">
    <source>
        <dbReference type="EMBL" id="PTU31453.1"/>
    </source>
</evidence>
<reference evidence="12 13" key="1">
    <citation type="submission" date="2018-04" db="EMBL/GenBank/DDBJ databases">
        <title>Novel species isolated from glacier.</title>
        <authorList>
            <person name="Liu Q."/>
            <person name="Xin Y.-H."/>
        </authorList>
    </citation>
    <scope>NUCLEOTIDE SEQUENCE [LARGE SCALE GENOMIC DNA]</scope>
    <source>
        <strain evidence="12 13">GT1R17</strain>
    </source>
</reference>
<dbReference type="FunFam" id="1.10.1200.120:FF:000001">
    <property type="entry name" value="Large-conductance mechanosensitive channel"/>
    <property type="match status" value="1"/>
</dbReference>
<evidence type="ECO:0000256" key="7">
    <source>
        <dbReference type="ARBA" id="ARBA00022989"/>
    </source>
</evidence>
<dbReference type="InterPro" id="IPR037673">
    <property type="entry name" value="MSC/AndL"/>
</dbReference>
<evidence type="ECO:0000256" key="4">
    <source>
        <dbReference type="ARBA" id="ARBA00022448"/>
    </source>
</evidence>
<protein>
    <recommendedName>
        <fullName evidence="11">Large-conductance mechanosensitive channel</fullName>
    </recommendedName>
</protein>
<evidence type="ECO:0000256" key="8">
    <source>
        <dbReference type="ARBA" id="ARBA00023065"/>
    </source>
</evidence>
<comment type="function">
    <text evidence="11">Channel that opens in response to stretch forces in the membrane lipid bilayer. May participate in the regulation of osmotic pressure changes within the cell.</text>
</comment>
<dbReference type="NCBIfam" id="TIGR00220">
    <property type="entry name" value="mscL"/>
    <property type="match status" value="1"/>
</dbReference>
<keyword evidence="8 11" id="KW-0406">Ion transport</keyword>
<dbReference type="GO" id="GO:0008381">
    <property type="term" value="F:mechanosensitive monoatomic ion channel activity"/>
    <property type="evidence" value="ECO:0007669"/>
    <property type="project" value="UniProtKB-UniRule"/>
</dbReference>
<dbReference type="InterPro" id="IPR001185">
    <property type="entry name" value="MS_channel"/>
</dbReference>
<feature type="transmembrane region" description="Helical" evidence="11">
    <location>
        <begin position="80"/>
        <end position="98"/>
    </location>
</feature>
<organism evidence="12 13">
    <name type="scientific">Stenotrophobium rhamnosiphilum</name>
    <dbReference type="NCBI Taxonomy" id="2029166"/>
    <lineage>
        <taxon>Bacteria</taxon>
        <taxon>Pseudomonadati</taxon>
        <taxon>Pseudomonadota</taxon>
        <taxon>Gammaproteobacteria</taxon>
        <taxon>Nevskiales</taxon>
        <taxon>Nevskiaceae</taxon>
        <taxon>Stenotrophobium</taxon>
    </lineage>
</organism>
<evidence type="ECO:0000313" key="13">
    <source>
        <dbReference type="Proteomes" id="UP000244248"/>
    </source>
</evidence>
<feature type="transmembrane region" description="Helical" evidence="11">
    <location>
        <begin position="16"/>
        <end position="37"/>
    </location>
</feature>
<keyword evidence="4 11" id="KW-0813">Transport</keyword>
<keyword evidence="11" id="KW-0997">Cell inner membrane</keyword>
<proteinExistence type="inferred from homology"/>
<dbReference type="PANTHER" id="PTHR30266:SF2">
    <property type="entry name" value="LARGE-CONDUCTANCE MECHANOSENSITIVE CHANNEL"/>
    <property type="match status" value="1"/>
</dbReference>
<name>A0A2T5MFV0_9GAMM</name>
<keyword evidence="13" id="KW-1185">Reference proteome</keyword>
<evidence type="ECO:0000256" key="5">
    <source>
        <dbReference type="ARBA" id="ARBA00022475"/>
    </source>
</evidence>
<evidence type="ECO:0000256" key="1">
    <source>
        <dbReference type="ARBA" id="ARBA00004651"/>
    </source>
</evidence>
<dbReference type="PROSITE" id="PS01327">
    <property type="entry name" value="MSCL"/>
    <property type="match status" value="1"/>
</dbReference>
<accession>A0A2T5MFV0</accession>
<dbReference type="Proteomes" id="UP000244248">
    <property type="component" value="Unassembled WGS sequence"/>
</dbReference>
<dbReference type="NCBIfam" id="NF001843">
    <property type="entry name" value="PRK00567.1-4"/>
    <property type="match status" value="1"/>
</dbReference>
<comment type="caution">
    <text evidence="12">The sequence shown here is derived from an EMBL/GenBank/DDBJ whole genome shotgun (WGS) entry which is preliminary data.</text>
</comment>
<keyword evidence="5 11" id="KW-1003">Cell membrane</keyword>
<dbReference type="SUPFAM" id="SSF81330">
    <property type="entry name" value="Gated mechanosensitive channel"/>
    <property type="match status" value="1"/>
</dbReference>
<sequence>MSMMKEFKDFAMRGNVVDLAVGVVIGAAFGAIVTSLVGDVVMPVIGMATSGVDFSKSALVLQEASADGKTPAVLLSYGKFLQTMINFVIVAFVIFLVVKAMNSVKKKEAAAPAATPAQEVLLAEIRDLLKKK</sequence>
<evidence type="ECO:0000256" key="11">
    <source>
        <dbReference type="HAMAP-Rule" id="MF_00115"/>
    </source>
</evidence>
<evidence type="ECO:0000256" key="2">
    <source>
        <dbReference type="ARBA" id="ARBA00007254"/>
    </source>
</evidence>